<comment type="caution">
    <text evidence="2">The sequence shown here is derived from an EMBL/GenBank/DDBJ whole genome shotgun (WGS) entry which is preliminary data.</text>
</comment>
<accession>A0A3A8G4W8</accession>
<feature type="signal peptide" evidence="1">
    <location>
        <begin position="1"/>
        <end position="18"/>
    </location>
</feature>
<reference evidence="2 3" key="1">
    <citation type="submission" date="2018-09" db="EMBL/GenBank/DDBJ databases">
        <title>The draft genome of Acinetobacter spp. strains.</title>
        <authorList>
            <person name="Qin J."/>
            <person name="Feng Y."/>
            <person name="Zong Z."/>
        </authorList>
    </citation>
    <scope>NUCLEOTIDE SEQUENCE [LARGE SCALE GENOMIC DNA]</scope>
    <source>
        <strain evidence="2 3">WCHAc060002</strain>
    </source>
</reference>
<evidence type="ECO:0000313" key="3">
    <source>
        <dbReference type="Proteomes" id="UP000281084"/>
    </source>
</evidence>
<dbReference type="AlphaFoldDB" id="A0A3A8G4W8"/>
<dbReference type="Proteomes" id="UP000281084">
    <property type="component" value="Unassembled WGS sequence"/>
</dbReference>
<organism evidence="2 3">
    <name type="scientific">Acinetobacter cumulans</name>
    <dbReference type="NCBI Taxonomy" id="2136182"/>
    <lineage>
        <taxon>Bacteria</taxon>
        <taxon>Pseudomonadati</taxon>
        <taxon>Pseudomonadota</taxon>
        <taxon>Gammaproteobacteria</taxon>
        <taxon>Moraxellales</taxon>
        <taxon>Moraxellaceae</taxon>
        <taxon>Acinetobacter</taxon>
    </lineage>
</organism>
<name>A0A3A8G4W8_9GAMM</name>
<evidence type="ECO:0000256" key="1">
    <source>
        <dbReference type="SAM" id="SignalP"/>
    </source>
</evidence>
<sequence length="122" mass="14004">MKKLLWALGLVSINTAYALPSNLIEDVYLKSYSCGADSCYLDIELANIQAVSISTFCGDRKYCTQYHKAYEKIESQANEYHDEENYPKYDIDRKAKVTLKLVNNNFSGEKMYEVTAISYLKD</sequence>
<proteinExistence type="predicted"/>
<keyword evidence="1" id="KW-0732">Signal</keyword>
<dbReference type="RefSeq" id="WP_120368325.1">
    <property type="nucleotide sequence ID" value="NZ_RAXZ01000041.1"/>
</dbReference>
<dbReference type="EMBL" id="RAXZ01000041">
    <property type="protein sequence ID" value="RKG48023.1"/>
    <property type="molecule type" value="Genomic_DNA"/>
</dbReference>
<feature type="chain" id="PRO_5017208941" evidence="1">
    <location>
        <begin position="19"/>
        <end position="122"/>
    </location>
</feature>
<gene>
    <name evidence="2" type="ORF">D7V64_15940</name>
</gene>
<evidence type="ECO:0000313" key="2">
    <source>
        <dbReference type="EMBL" id="RKG48023.1"/>
    </source>
</evidence>
<protein>
    <submittedName>
        <fullName evidence="2">Uncharacterized protein</fullName>
    </submittedName>
</protein>